<protein>
    <submittedName>
        <fullName evidence="1">Uncharacterized protein</fullName>
    </submittedName>
</protein>
<gene>
    <name evidence="1" type="ORF">ERS007739_03520</name>
</gene>
<dbReference type="EMBL" id="CSBK01001850">
    <property type="protein sequence ID" value="COZ22059.1"/>
    <property type="molecule type" value="Genomic_DNA"/>
</dbReference>
<proteinExistence type="predicted"/>
<evidence type="ECO:0000313" key="1">
    <source>
        <dbReference type="EMBL" id="COZ22059.1"/>
    </source>
</evidence>
<name>A0A916P8S7_MYCTX</name>
<organism evidence="1 2">
    <name type="scientific">Mycobacterium tuberculosis</name>
    <dbReference type="NCBI Taxonomy" id="1773"/>
    <lineage>
        <taxon>Bacteria</taxon>
        <taxon>Bacillati</taxon>
        <taxon>Actinomycetota</taxon>
        <taxon>Actinomycetes</taxon>
        <taxon>Mycobacteriales</taxon>
        <taxon>Mycobacteriaceae</taxon>
        <taxon>Mycobacterium</taxon>
        <taxon>Mycobacterium tuberculosis complex</taxon>
    </lineage>
</organism>
<sequence length="32" mass="3653">MGVVEYFDVAMCADKVVRLDRARRTVVDHDDA</sequence>
<comment type="caution">
    <text evidence="1">The sequence shown here is derived from an EMBL/GenBank/DDBJ whole genome shotgun (WGS) entry which is preliminary data.</text>
</comment>
<dbReference type="AlphaFoldDB" id="A0A916P8S7"/>
<accession>A0A916P8S7</accession>
<evidence type="ECO:0000313" key="2">
    <source>
        <dbReference type="Proteomes" id="UP000039021"/>
    </source>
</evidence>
<reference evidence="2" key="1">
    <citation type="submission" date="2015-03" db="EMBL/GenBank/DDBJ databases">
        <authorList>
            <consortium name="Pathogen Informatics"/>
        </authorList>
    </citation>
    <scope>NUCLEOTIDE SEQUENCE [LARGE SCALE GENOMIC DNA]</scope>
    <source>
        <strain evidence="2">N09902308</strain>
    </source>
</reference>
<dbReference type="Proteomes" id="UP000039021">
    <property type="component" value="Unassembled WGS sequence"/>
</dbReference>